<organism evidence="2 3">
    <name type="scientific">Celeribacter neptunius</name>
    <dbReference type="NCBI Taxonomy" id="588602"/>
    <lineage>
        <taxon>Bacteria</taxon>
        <taxon>Pseudomonadati</taxon>
        <taxon>Pseudomonadota</taxon>
        <taxon>Alphaproteobacteria</taxon>
        <taxon>Rhodobacterales</taxon>
        <taxon>Roseobacteraceae</taxon>
        <taxon>Celeribacter</taxon>
    </lineage>
</organism>
<feature type="transmembrane region" description="Helical" evidence="1">
    <location>
        <begin position="12"/>
        <end position="33"/>
    </location>
</feature>
<accession>A0A1I3RGE1</accession>
<protein>
    <recommendedName>
        <fullName evidence="4">DUF4375 domain-containing protein</fullName>
    </recommendedName>
</protein>
<keyword evidence="3" id="KW-1185">Reference proteome</keyword>
<evidence type="ECO:0000313" key="3">
    <source>
        <dbReference type="Proteomes" id="UP000199630"/>
    </source>
</evidence>
<sequence length="165" mass="18576">MTSGLPFPLIPVAPIVVGALGFVLVLVALLFFLRQRKSRQPRHEQLYRQAWEKDPAERTEAEQLCFDAQSLHLYLTAGGLDGGIGNMGEDEVRRALPALKVLGLESVAQEISAFLEIYEAMVGIGDMDQETTDEYFETEKQVHQRIAYDLRDIPNRLDRYLAKVG</sequence>
<reference evidence="3" key="1">
    <citation type="submission" date="2016-10" db="EMBL/GenBank/DDBJ databases">
        <authorList>
            <person name="Varghese N."/>
            <person name="Submissions S."/>
        </authorList>
    </citation>
    <scope>NUCLEOTIDE SEQUENCE [LARGE SCALE GENOMIC DNA]</scope>
    <source>
        <strain evidence="3">DSM 26471</strain>
    </source>
</reference>
<evidence type="ECO:0008006" key="4">
    <source>
        <dbReference type="Google" id="ProtNLM"/>
    </source>
</evidence>
<gene>
    <name evidence="2" type="ORF">SAMN04487991_2213</name>
</gene>
<keyword evidence="1" id="KW-0812">Transmembrane</keyword>
<keyword evidence="1" id="KW-1133">Transmembrane helix</keyword>
<evidence type="ECO:0000256" key="1">
    <source>
        <dbReference type="SAM" id="Phobius"/>
    </source>
</evidence>
<dbReference type="EMBL" id="FORH01000003">
    <property type="protein sequence ID" value="SFJ45080.1"/>
    <property type="molecule type" value="Genomic_DNA"/>
</dbReference>
<proteinExistence type="predicted"/>
<name>A0A1I3RGE1_9RHOB</name>
<dbReference type="Proteomes" id="UP000199630">
    <property type="component" value="Unassembled WGS sequence"/>
</dbReference>
<dbReference type="STRING" id="588602.SAMN04487991_2213"/>
<dbReference type="RefSeq" id="WP_090060724.1">
    <property type="nucleotide sequence ID" value="NZ_FORH01000003.1"/>
</dbReference>
<dbReference type="AlphaFoldDB" id="A0A1I3RGE1"/>
<evidence type="ECO:0000313" key="2">
    <source>
        <dbReference type="EMBL" id="SFJ45080.1"/>
    </source>
</evidence>
<keyword evidence="1" id="KW-0472">Membrane</keyword>